<dbReference type="PANTHER" id="PTHR24269">
    <property type="entry name" value="KREMEN PROTEIN"/>
    <property type="match status" value="1"/>
</dbReference>
<dbReference type="SMART" id="SM00321">
    <property type="entry name" value="WSC"/>
    <property type="match status" value="9"/>
</dbReference>
<evidence type="ECO:0000256" key="3">
    <source>
        <dbReference type="ARBA" id="ARBA00022729"/>
    </source>
</evidence>
<evidence type="ECO:0000256" key="4">
    <source>
        <dbReference type="ARBA" id="ARBA00022989"/>
    </source>
</evidence>
<evidence type="ECO:0000313" key="8">
    <source>
        <dbReference type="EMBL" id="CDZ98531.1"/>
    </source>
</evidence>
<proteinExistence type="predicted"/>
<comment type="subcellular location">
    <subcellularLocation>
        <location evidence="1">Membrane</location>
        <topology evidence="1">Single-pass membrane protein</topology>
    </subcellularLocation>
</comment>
<evidence type="ECO:0000259" key="7">
    <source>
        <dbReference type="PROSITE" id="PS51212"/>
    </source>
</evidence>
<feature type="domain" description="WSC" evidence="7">
    <location>
        <begin position="847"/>
        <end position="937"/>
    </location>
</feature>
<keyword evidence="4" id="KW-1133">Transmembrane helix</keyword>
<dbReference type="InterPro" id="IPR051836">
    <property type="entry name" value="Kremen_rcpt"/>
</dbReference>
<feature type="domain" description="WSC" evidence="7">
    <location>
        <begin position="121"/>
        <end position="213"/>
    </location>
</feature>
<dbReference type="PROSITE" id="PS51212">
    <property type="entry name" value="WSC"/>
    <property type="match status" value="9"/>
</dbReference>
<evidence type="ECO:0000256" key="5">
    <source>
        <dbReference type="ARBA" id="ARBA00023136"/>
    </source>
</evidence>
<dbReference type="PANTHER" id="PTHR24269:SF16">
    <property type="entry name" value="PROTEIN SLG1"/>
    <property type="match status" value="1"/>
</dbReference>
<name>A0A0F7SHT6_PHARH</name>
<keyword evidence="6" id="KW-0325">Glycoprotein</keyword>
<dbReference type="InterPro" id="IPR002889">
    <property type="entry name" value="WSC_carb-bd"/>
</dbReference>
<keyword evidence="3" id="KW-0732">Signal</keyword>
<dbReference type="EMBL" id="LN483345">
    <property type="protein sequence ID" value="CDZ98531.1"/>
    <property type="molecule type" value="Genomic_DNA"/>
</dbReference>
<dbReference type="Pfam" id="PF01822">
    <property type="entry name" value="WSC"/>
    <property type="match status" value="9"/>
</dbReference>
<accession>A0A0F7SHT6</accession>
<feature type="domain" description="WSC" evidence="7">
    <location>
        <begin position="743"/>
        <end position="835"/>
    </location>
</feature>
<reference evidence="8" key="1">
    <citation type="submission" date="2014-08" db="EMBL/GenBank/DDBJ databases">
        <authorList>
            <person name="Sharma Rahul"/>
            <person name="Thines Marco"/>
        </authorList>
    </citation>
    <scope>NUCLEOTIDE SEQUENCE</scope>
</reference>
<feature type="domain" description="WSC" evidence="7">
    <location>
        <begin position="225"/>
        <end position="318"/>
    </location>
</feature>
<evidence type="ECO:0000256" key="1">
    <source>
        <dbReference type="ARBA" id="ARBA00004167"/>
    </source>
</evidence>
<evidence type="ECO:0000256" key="6">
    <source>
        <dbReference type="ARBA" id="ARBA00023180"/>
    </source>
</evidence>
<evidence type="ECO:0000256" key="2">
    <source>
        <dbReference type="ARBA" id="ARBA00022692"/>
    </source>
</evidence>
<dbReference type="GO" id="GO:0016757">
    <property type="term" value="F:glycosyltransferase activity"/>
    <property type="evidence" value="ECO:0007669"/>
    <property type="project" value="UniProtKB-KW"/>
</dbReference>
<feature type="domain" description="WSC" evidence="7">
    <location>
        <begin position="433"/>
        <end position="525"/>
    </location>
</feature>
<dbReference type="AlphaFoldDB" id="A0A0F7SHT6"/>
<keyword evidence="8" id="KW-0328">Glycosyltransferase</keyword>
<keyword evidence="8" id="KW-0808">Transferase</keyword>
<sequence>MFSSTPVVTVDPTTVANFSSAGCWQDSATDRVLTGSSSTLGLMTTAQCVSSCSTQGFIYAGLEASFYCYCGNTIASSSLLLAASSCTSPCGGNSTEICGGPSALSIYSTEAVENTDSSNSTWTDEGCWVFNGNDTTTLSGLTTSSSAMTQSLCRSRCDFGGYAFAGLQGDYCYCANTMGVSSVLLSSYCTWQCSGSSTDICGGSGTMSLSRSTSAAAAALPAAPGWTALGCRSDSSDRTLLDSTQVVSSWMTDDWCIRSCESHGYTLAGLEDGNECYCGNEMSSTSTYLASSSCYKTCPGLGSKQCGGAYALTMFQSPSSNNDPVYANATVSQYMSLGCWSDTSDHQTLGASVYSVGVMTHEICLQRCSAQGSTYAGLQGYNCYCGDSLKNSNLLADSSCTTTCGGDDFELCGGYLALTVYGPEQLAAAANSTWTDVGCWLTTINGVSALSGSQTSDGSMTLDLCQSRCAFGGFAFSGVGQYNCYCGDSLSTSTAVDARYCDATCPGDSSKTCGGAYGMSVYRSSTAAVSLPASNTWTSLGCRSDSWTRTLDASTLYSSFAMTLDLCIRTCDSANYTYAGVEDGTECYCGNSVLESSTYLPLSSCTYSCGGFSSSICGGYWALSLYQKSATDTSSVIVNETTTAYSPVGCWSDTTDHTALTGSSYSIGTMTQDTCKQYCSSKGFTYAGVEGFDCFCGNSLAKSNILLDSSCTTSCAGNTTQTCGGSQAMTVFGPYSSEESTDVWSDVGCWITSPIDVPVLNGVSSTYASMTQTLCTKRCESAGYAFAGTSGNTCYCGSSLSSSSDVSSSLCSTACPGDSSESCGGSSAMTVSKSSLFTNVNIPSISGWSDAGCYTDNWDRTLSGDTLTHSLMTPLLCTQYCSSTGYSMAGVEGGTQCYCGSSLNIISTTSLLCSTPCGGLSTALCGGSWAIEVYSPTYTNSTSGHSVPSDIALSNQCLSPAQATARASASATQTTISASASATATGVTRRYNLEDTVGRSYRS</sequence>
<organism evidence="8">
    <name type="scientific">Phaffia rhodozyma</name>
    <name type="common">Yeast</name>
    <name type="synonym">Xanthophyllomyces dendrorhous</name>
    <dbReference type="NCBI Taxonomy" id="264483"/>
    <lineage>
        <taxon>Eukaryota</taxon>
        <taxon>Fungi</taxon>
        <taxon>Dikarya</taxon>
        <taxon>Basidiomycota</taxon>
        <taxon>Agaricomycotina</taxon>
        <taxon>Tremellomycetes</taxon>
        <taxon>Cystofilobasidiales</taxon>
        <taxon>Mrakiaceae</taxon>
        <taxon>Phaffia</taxon>
    </lineage>
</organism>
<feature type="domain" description="WSC" evidence="7">
    <location>
        <begin position="644"/>
        <end position="735"/>
    </location>
</feature>
<feature type="domain" description="WSC" evidence="7">
    <location>
        <begin position="17"/>
        <end position="110"/>
    </location>
</feature>
<protein>
    <submittedName>
        <fullName evidence="8">Beta-1,6-N-acetylglucosaminyltransferase, contains WSC domain</fullName>
    </submittedName>
</protein>
<feature type="domain" description="WSC" evidence="7">
    <location>
        <begin position="333"/>
        <end position="424"/>
    </location>
</feature>
<dbReference type="GO" id="GO:0005886">
    <property type="term" value="C:plasma membrane"/>
    <property type="evidence" value="ECO:0007669"/>
    <property type="project" value="TreeGrafter"/>
</dbReference>
<keyword evidence="5" id="KW-0472">Membrane</keyword>
<feature type="domain" description="WSC" evidence="7">
    <location>
        <begin position="536"/>
        <end position="629"/>
    </location>
</feature>
<keyword evidence="2" id="KW-0812">Transmembrane</keyword>